<feature type="region of interest" description="Disordered" evidence="1">
    <location>
        <begin position="382"/>
        <end position="403"/>
    </location>
</feature>
<feature type="region of interest" description="Disordered" evidence="1">
    <location>
        <begin position="119"/>
        <end position="147"/>
    </location>
</feature>
<evidence type="ECO:0000313" key="4">
    <source>
        <dbReference type="Proteomes" id="UP001391051"/>
    </source>
</evidence>
<dbReference type="RefSeq" id="XP_066697087.1">
    <property type="nucleotide sequence ID" value="XM_066847596.1"/>
</dbReference>
<accession>A0ABR1Q4V9</accession>
<dbReference type="InterPro" id="IPR013087">
    <property type="entry name" value="Znf_C2H2_type"/>
</dbReference>
<dbReference type="Proteomes" id="UP001391051">
    <property type="component" value="Unassembled WGS sequence"/>
</dbReference>
<dbReference type="SMART" id="SM00355">
    <property type="entry name" value="ZnF_C2H2"/>
    <property type="match status" value="2"/>
</dbReference>
<feature type="compositionally biased region" description="Acidic residues" evidence="1">
    <location>
        <begin position="129"/>
        <end position="138"/>
    </location>
</feature>
<dbReference type="EMBL" id="JAQQWE010000007">
    <property type="protein sequence ID" value="KAK7947053.1"/>
    <property type="molecule type" value="Genomic_DNA"/>
</dbReference>
<dbReference type="PANTHER" id="PTHR35391:SF7">
    <property type="entry name" value="C2H2-TYPE DOMAIN-CONTAINING PROTEIN"/>
    <property type="match status" value="1"/>
</dbReference>
<dbReference type="GeneID" id="92080658"/>
<evidence type="ECO:0000256" key="1">
    <source>
        <dbReference type="SAM" id="MobiDB-lite"/>
    </source>
</evidence>
<gene>
    <name evidence="3" type="ORF">PG986_011374</name>
</gene>
<keyword evidence="4" id="KW-1185">Reference proteome</keyword>
<dbReference type="PANTHER" id="PTHR35391">
    <property type="entry name" value="C2H2-TYPE DOMAIN-CONTAINING PROTEIN-RELATED"/>
    <property type="match status" value="1"/>
</dbReference>
<reference evidence="3 4" key="1">
    <citation type="submission" date="2023-01" db="EMBL/GenBank/DDBJ databases">
        <title>Analysis of 21 Apiospora genomes using comparative genomics revels a genus with tremendous synthesis potential of carbohydrate active enzymes and secondary metabolites.</title>
        <authorList>
            <person name="Sorensen T."/>
        </authorList>
    </citation>
    <scope>NUCLEOTIDE SEQUENCE [LARGE SCALE GENOMIC DNA]</scope>
    <source>
        <strain evidence="3 4">CBS 24483</strain>
    </source>
</reference>
<name>A0ABR1Q4V9_9PEZI</name>
<comment type="caution">
    <text evidence="3">The sequence shown here is derived from an EMBL/GenBank/DDBJ whole genome shotgun (WGS) entry which is preliminary data.</text>
</comment>
<protein>
    <recommendedName>
        <fullName evidence="2">C2H2-type domain-containing protein</fullName>
    </recommendedName>
</protein>
<sequence>MARMNSAYQLLESYAMLQGAFPVLETLLLPDPINERIRLIKVWCDEWEDLGIPRSPAFDYLRGKGSDHQDQLFGAMDRAYNTMMSRTVRGLAQLGKEQSRGLAALDRVAKARIQQVLRTIHQSPPADLDQQEDRDDADDAQRAEARDARIARAGARIEQACRELVLRGQETLGGGVPGFKWWDSFAPARDKPSEEEHMTRLITINLLRIFAPRLSSSGAGPEVEQEEEHFEPSVVLQRLLHVVARRQRFLKAKRSPLWERQMKRFSGIEDIPGVKIEHVKREIPLMLDRQECCICREKFDEGFWKAKTWEEHVFEDLCPFVCLVEDPRVPNRTYAARADWAWHVFEAHCDTVWLCPVVGCRKARRCFPLPRGLRQHLRAVHPRYPLSPPTRPPNHPRDDNNHEETNTVVSAAATVEEDPGVLADLVRRGERVNILPQMHRCPLCSLRLEDLEHYVGHVGDHLENIALLSTV</sequence>
<evidence type="ECO:0000313" key="3">
    <source>
        <dbReference type="EMBL" id="KAK7947053.1"/>
    </source>
</evidence>
<proteinExistence type="predicted"/>
<feature type="domain" description="C2H2-type" evidence="2">
    <location>
        <begin position="439"/>
        <end position="461"/>
    </location>
</feature>
<organism evidence="3 4">
    <name type="scientific">Apiospora aurea</name>
    <dbReference type="NCBI Taxonomy" id="335848"/>
    <lineage>
        <taxon>Eukaryota</taxon>
        <taxon>Fungi</taxon>
        <taxon>Dikarya</taxon>
        <taxon>Ascomycota</taxon>
        <taxon>Pezizomycotina</taxon>
        <taxon>Sordariomycetes</taxon>
        <taxon>Xylariomycetidae</taxon>
        <taxon>Amphisphaeriales</taxon>
        <taxon>Apiosporaceae</taxon>
        <taxon>Apiospora</taxon>
    </lineage>
</organism>
<evidence type="ECO:0000259" key="2">
    <source>
        <dbReference type="SMART" id="SM00355"/>
    </source>
</evidence>
<feature type="domain" description="C2H2-type" evidence="2">
    <location>
        <begin position="353"/>
        <end position="381"/>
    </location>
</feature>